<dbReference type="GO" id="GO:0015562">
    <property type="term" value="F:efflux transmembrane transporter activity"/>
    <property type="evidence" value="ECO:0007669"/>
    <property type="project" value="TreeGrafter"/>
</dbReference>
<feature type="coiled-coil region" evidence="2">
    <location>
        <begin position="118"/>
        <end position="152"/>
    </location>
</feature>
<feature type="domain" description="YknX-like C-terminal permuted SH3-like" evidence="5">
    <location>
        <begin position="324"/>
        <end position="391"/>
    </location>
</feature>
<dbReference type="AlphaFoldDB" id="A0AAE3TB12"/>
<evidence type="ECO:0000259" key="5">
    <source>
        <dbReference type="Pfam" id="PF25989"/>
    </source>
</evidence>
<dbReference type="InterPro" id="IPR058792">
    <property type="entry name" value="Beta-barrel_RND_2"/>
</dbReference>
<feature type="transmembrane region" description="Helical" evidence="3">
    <location>
        <begin position="26"/>
        <end position="47"/>
    </location>
</feature>
<dbReference type="GO" id="GO:1990281">
    <property type="term" value="C:efflux pump complex"/>
    <property type="evidence" value="ECO:0007669"/>
    <property type="project" value="TreeGrafter"/>
</dbReference>
<proteinExistence type="inferred from homology"/>
<name>A0AAE3TB12_9BACT</name>
<dbReference type="InterPro" id="IPR058637">
    <property type="entry name" value="YknX-like_C"/>
</dbReference>
<dbReference type="Proteomes" id="UP001221302">
    <property type="component" value="Unassembled WGS sequence"/>
</dbReference>
<dbReference type="Pfam" id="PF25954">
    <property type="entry name" value="Beta-barrel_RND_2"/>
    <property type="match status" value="1"/>
</dbReference>
<accession>A0AAE3TB12</accession>
<dbReference type="EMBL" id="JARGDL010000002">
    <property type="protein sequence ID" value="MDF1610828.1"/>
    <property type="molecule type" value="Genomic_DNA"/>
</dbReference>
<feature type="domain" description="CusB-like beta-barrel" evidence="4">
    <location>
        <begin position="239"/>
        <end position="311"/>
    </location>
</feature>
<dbReference type="Gene3D" id="1.10.287.470">
    <property type="entry name" value="Helix hairpin bin"/>
    <property type="match status" value="1"/>
</dbReference>
<dbReference type="PANTHER" id="PTHR30469:SF33">
    <property type="entry name" value="SLR1207 PROTEIN"/>
    <property type="match status" value="1"/>
</dbReference>
<comment type="caution">
    <text evidence="6">The sequence shown here is derived from an EMBL/GenBank/DDBJ whole genome shotgun (WGS) entry which is preliminary data.</text>
</comment>
<keyword evidence="2" id="KW-0175">Coiled coil</keyword>
<keyword evidence="3" id="KW-0472">Membrane</keyword>
<evidence type="ECO:0000313" key="6">
    <source>
        <dbReference type="EMBL" id="MDF1610828.1"/>
    </source>
</evidence>
<comment type="similarity">
    <text evidence="1">Belongs to the membrane fusion protein (MFP) (TC 8.A.1) family.</text>
</comment>
<dbReference type="InterPro" id="IPR006143">
    <property type="entry name" value="RND_pump_MFP"/>
</dbReference>
<evidence type="ECO:0000259" key="4">
    <source>
        <dbReference type="Pfam" id="PF25954"/>
    </source>
</evidence>
<sequence>MTGEDLSSLKIDRSKKSVNPEQKQKIIKLVLLTILSLIIAFIIYFGWIKLTSSTIEVTTTTATIQSSSQSNAFLTASGYVVAQRKAAVASKGMGRLVYLGVVEGDKVFTNQIIARLEDSDIKAQLEQAEANLKLVESELIDAENNYNRQKQLLQTGSTSQMQVEAAEYRYKRVLASIEVAKAQILSVQVALENTLIRAPFNGTVLTKNADVGEVVAPLGAGINAKAAVVTIADMNSLQVEADVSESNIEKIEVGQNCQITLDAYPEKNYKGYVAKIVPTADRGKATVMVKIGFKEYDKKVLPEMSAKVLFMKNDSKEVENEKPVLVIPKSALAIRNGNKVVYKVFDDKAIEVPVQTGKEFDSYIEIKSGLENGDKIIDKVTDEIKHYSKIKVN</sequence>
<evidence type="ECO:0000256" key="1">
    <source>
        <dbReference type="ARBA" id="ARBA00009477"/>
    </source>
</evidence>
<gene>
    <name evidence="6" type="ORF">P0M35_01575</name>
</gene>
<keyword evidence="3" id="KW-1133">Transmembrane helix</keyword>
<protein>
    <submittedName>
        <fullName evidence="6">Efflux RND transporter periplasmic adaptor subunit</fullName>
    </submittedName>
</protein>
<dbReference type="Gene3D" id="2.40.30.170">
    <property type="match status" value="1"/>
</dbReference>
<dbReference type="SUPFAM" id="SSF111369">
    <property type="entry name" value="HlyD-like secretion proteins"/>
    <property type="match status" value="1"/>
</dbReference>
<evidence type="ECO:0000256" key="3">
    <source>
        <dbReference type="SAM" id="Phobius"/>
    </source>
</evidence>
<evidence type="ECO:0000313" key="7">
    <source>
        <dbReference type="Proteomes" id="UP001221302"/>
    </source>
</evidence>
<dbReference type="NCBIfam" id="TIGR01730">
    <property type="entry name" value="RND_mfp"/>
    <property type="match status" value="1"/>
</dbReference>
<keyword evidence="3" id="KW-0812">Transmembrane</keyword>
<reference evidence="6" key="1">
    <citation type="submission" date="2023-03" db="EMBL/GenBank/DDBJ databases">
        <title>Stygiobacter electus gen. nov., sp. nov., facultatively anaerobic thermotolerant bacterium of the class Ignavibacteria from a well of Yessentuki mineral water deposit.</title>
        <authorList>
            <person name="Podosokorskaya O.A."/>
            <person name="Elcheninov A.G."/>
            <person name="Petrova N.F."/>
            <person name="Zavarzina D.G."/>
            <person name="Kublanov I.V."/>
            <person name="Merkel A.Y."/>
        </authorList>
    </citation>
    <scope>NUCLEOTIDE SEQUENCE</scope>
    <source>
        <strain evidence="6">09-Me</strain>
    </source>
</reference>
<evidence type="ECO:0000256" key="2">
    <source>
        <dbReference type="SAM" id="Coils"/>
    </source>
</evidence>
<dbReference type="Gene3D" id="2.40.50.100">
    <property type="match status" value="1"/>
</dbReference>
<dbReference type="PANTHER" id="PTHR30469">
    <property type="entry name" value="MULTIDRUG RESISTANCE PROTEIN MDTA"/>
    <property type="match status" value="1"/>
</dbReference>
<dbReference type="Pfam" id="PF25989">
    <property type="entry name" value="YknX_C"/>
    <property type="match status" value="1"/>
</dbReference>
<dbReference type="Gene3D" id="2.40.420.20">
    <property type="match status" value="1"/>
</dbReference>
<keyword evidence="7" id="KW-1185">Reference proteome</keyword>
<dbReference type="RefSeq" id="WP_321534595.1">
    <property type="nucleotide sequence ID" value="NZ_JARGDL010000002.1"/>
</dbReference>
<organism evidence="6 7">
    <name type="scientific">Stygiobacter electus</name>
    <dbReference type="NCBI Taxonomy" id="3032292"/>
    <lineage>
        <taxon>Bacteria</taxon>
        <taxon>Pseudomonadati</taxon>
        <taxon>Ignavibacteriota</taxon>
        <taxon>Ignavibacteria</taxon>
        <taxon>Ignavibacteriales</taxon>
        <taxon>Melioribacteraceae</taxon>
        <taxon>Stygiobacter</taxon>
    </lineage>
</organism>